<evidence type="ECO:0000313" key="2">
    <source>
        <dbReference type="Proteomes" id="UP001470230"/>
    </source>
</evidence>
<evidence type="ECO:0000313" key="1">
    <source>
        <dbReference type="EMBL" id="KAK8880435.1"/>
    </source>
</evidence>
<gene>
    <name evidence="1" type="ORF">M9Y10_003109</name>
</gene>
<protein>
    <submittedName>
        <fullName evidence="1">Uncharacterized protein</fullName>
    </submittedName>
</protein>
<reference evidence="1 2" key="1">
    <citation type="submission" date="2024-04" db="EMBL/GenBank/DDBJ databases">
        <title>Tritrichomonas musculus Genome.</title>
        <authorList>
            <person name="Alves-Ferreira E."/>
            <person name="Grigg M."/>
            <person name="Lorenzi H."/>
            <person name="Galac M."/>
        </authorList>
    </citation>
    <scope>NUCLEOTIDE SEQUENCE [LARGE SCALE GENOMIC DNA]</scope>
    <source>
        <strain evidence="1 2">EAF2021</strain>
    </source>
</reference>
<organism evidence="1 2">
    <name type="scientific">Tritrichomonas musculus</name>
    <dbReference type="NCBI Taxonomy" id="1915356"/>
    <lineage>
        <taxon>Eukaryota</taxon>
        <taxon>Metamonada</taxon>
        <taxon>Parabasalia</taxon>
        <taxon>Tritrichomonadida</taxon>
        <taxon>Tritrichomonadidae</taxon>
        <taxon>Tritrichomonas</taxon>
    </lineage>
</organism>
<dbReference type="Proteomes" id="UP001470230">
    <property type="component" value="Unassembled WGS sequence"/>
</dbReference>
<accession>A0ABR2JNY9</accession>
<keyword evidence="2" id="KW-1185">Reference proteome</keyword>
<name>A0ABR2JNY9_9EUKA</name>
<comment type="caution">
    <text evidence="1">The sequence shown here is derived from an EMBL/GenBank/DDBJ whole genome shotgun (WGS) entry which is preliminary data.</text>
</comment>
<sequence length="186" mass="22742">MITLYVLYIFKSNKKTLLFLIEQQLIIVDEYIVKKITLKEKYQPFINEKWFPKYRYNDETNEEVNGWVKEINRELPENDIQICELIRKDMITEFVKYVTQNGVSLNAKIHPSIYETNLFLLNKKPRRINQNQIRNRNQEEEEGFTLIEYAVFFGSIKIFHYLQRNDVTQYERHFTLKHSLDSFYFY</sequence>
<proteinExistence type="predicted"/>
<dbReference type="EMBL" id="JAPFFF010000010">
    <property type="protein sequence ID" value="KAK8880435.1"/>
    <property type="molecule type" value="Genomic_DNA"/>
</dbReference>